<dbReference type="EMBL" id="CP046147">
    <property type="protein sequence ID" value="WFG39000.1"/>
    <property type="molecule type" value="Genomic_DNA"/>
</dbReference>
<dbReference type="InterPro" id="IPR011006">
    <property type="entry name" value="CheY-like_superfamily"/>
</dbReference>
<sequence>MVSNSSSDKKFKVLVVEDDRTLREALRYNLVADGYEVAVADDGGEGLQSARQDDPDVIILDLMLPSLSGIEVCKALRRDGSIVPVIMLTARDAEIDRIGGLESGADDYVTKPFSMRELLARVGAQIRRMDMLRSVSQTSGDQVIDLGDLVINRGSRAVTLEGKQLDLRPREFDLLAHLAANPGRVYTRDQLLQDVWGFEYSGDTRTVDVHVRWLRLKIEKDPSKPTLLGTVRGVGYRISV</sequence>
<keyword evidence="1 6" id="KW-0597">Phosphoprotein</keyword>
<dbReference type="InterPro" id="IPR016032">
    <property type="entry name" value="Sig_transdc_resp-reg_C-effctor"/>
</dbReference>
<dbReference type="SUPFAM" id="SSF52172">
    <property type="entry name" value="CheY-like"/>
    <property type="match status" value="1"/>
</dbReference>
<dbReference type="PROSITE" id="PS50110">
    <property type="entry name" value="RESPONSE_REGULATORY"/>
    <property type="match status" value="1"/>
</dbReference>
<evidence type="ECO:0000256" key="5">
    <source>
        <dbReference type="ARBA" id="ARBA00023163"/>
    </source>
</evidence>
<feature type="domain" description="Response regulatory" evidence="8">
    <location>
        <begin position="12"/>
        <end position="126"/>
    </location>
</feature>
<dbReference type="FunFam" id="1.10.10.10:FF:000018">
    <property type="entry name" value="DNA-binding response regulator ResD"/>
    <property type="match status" value="1"/>
</dbReference>
<dbReference type="Pfam" id="PF00486">
    <property type="entry name" value="Trans_reg_C"/>
    <property type="match status" value="1"/>
</dbReference>
<dbReference type="Pfam" id="PF00072">
    <property type="entry name" value="Response_reg"/>
    <property type="match status" value="1"/>
</dbReference>
<dbReference type="GO" id="GO:0005829">
    <property type="term" value="C:cytosol"/>
    <property type="evidence" value="ECO:0007669"/>
    <property type="project" value="TreeGrafter"/>
</dbReference>
<dbReference type="EMBL" id="WMBE01000001">
    <property type="protein sequence ID" value="MDG0866281.1"/>
    <property type="molecule type" value="Genomic_DNA"/>
</dbReference>
<feature type="DNA-binding region" description="OmpR/PhoB-type" evidence="7">
    <location>
        <begin position="141"/>
        <end position="240"/>
    </location>
</feature>
<evidence type="ECO:0000313" key="10">
    <source>
        <dbReference type="EMBL" id="MDG0866281.1"/>
    </source>
</evidence>
<accession>A0AAJ5ZGL5</accession>
<evidence type="ECO:0000256" key="1">
    <source>
        <dbReference type="ARBA" id="ARBA00022553"/>
    </source>
</evidence>
<evidence type="ECO:0000256" key="3">
    <source>
        <dbReference type="ARBA" id="ARBA00023015"/>
    </source>
</evidence>
<dbReference type="AlphaFoldDB" id="A0AAJ5ZGL5"/>
<dbReference type="SMART" id="SM00862">
    <property type="entry name" value="Trans_reg_C"/>
    <property type="match status" value="1"/>
</dbReference>
<dbReference type="GO" id="GO:0032993">
    <property type="term" value="C:protein-DNA complex"/>
    <property type="evidence" value="ECO:0007669"/>
    <property type="project" value="TreeGrafter"/>
</dbReference>
<dbReference type="Proteomes" id="UP001219901">
    <property type="component" value="Chromosome"/>
</dbReference>
<dbReference type="Gene3D" id="1.10.10.10">
    <property type="entry name" value="Winged helix-like DNA-binding domain superfamily/Winged helix DNA-binding domain"/>
    <property type="match status" value="1"/>
</dbReference>
<dbReference type="CDD" id="cd00383">
    <property type="entry name" value="trans_reg_C"/>
    <property type="match status" value="1"/>
</dbReference>
<keyword evidence="5" id="KW-0804">Transcription</keyword>
<dbReference type="GO" id="GO:0006355">
    <property type="term" value="P:regulation of DNA-templated transcription"/>
    <property type="evidence" value="ECO:0007669"/>
    <property type="project" value="InterPro"/>
</dbReference>
<dbReference type="SMART" id="SM00448">
    <property type="entry name" value="REC"/>
    <property type="match status" value="1"/>
</dbReference>
<dbReference type="InterPro" id="IPR039420">
    <property type="entry name" value="WalR-like"/>
</dbReference>
<dbReference type="PROSITE" id="PS51755">
    <property type="entry name" value="OMPR_PHOB"/>
    <property type="match status" value="1"/>
</dbReference>
<dbReference type="Proteomes" id="UP001321249">
    <property type="component" value="Unassembled WGS sequence"/>
</dbReference>
<keyword evidence="12" id="KW-1185">Reference proteome</keyword>
<dbReference type="InterPro" id="IPR001867">
    <property type="entry name" value="OmpR/PhoB-type_DNA-bd"/>
</dbReference>
<evidence type="ECO:0000256" key="4">
    <source>
        <dbReference type="ARBA" id="ARBA00023125"/>
    </source>
</evidence>
<dbReference type="Gene3D" id="3.40.50.2300">
    <property type="match status" value="1"/>
</dbReference>
<reference evidence="12" key="3">
    <citation type="submission" date="2023-06" db="EMBL/GenBank/DDBJ databases">
        <title>Pangenomics reveal diversification of enzyme families and niche specialization in globally abundant SAR202 bacteria.</title>
        <authorList>
            <person name="Saw J.H.W."/>
        </authorList>
    </citation>
    <scope>NUCLEOTIDE SEQUENCE [LARGE SCALE GENOMIC DNA]</scope>
    <source>
        <strain evidence="12">JH1073</strain>
    </source>
</reference>
<feature type="domain" description="OmpR/PhoB-type" evidence="9">
    <location>
        <begin position="141"/>
        <end position="240"/>
    </location>
</feature>
<proteinExistence type="predicted"/>
<dbReference type="SUPFAM" id="SSF46894">
    <property type="entry name" value="C-terminal effector domain of the bipartite response regulators"/>
    <property type="match status" value="1"/>
</dbReference>
<reference evidence="11" key="2">
    <citation type="journal article" date="2023" name="Nat. Commun.">
        <title>Cultivation of marine bacteria of the SAR202 clade.</title>
        <authorList>
            <person name="Lim Y."/>
            <person name="Seo J.H."/>
            <person name="Giovannoni S.J."/>
            <person name="Kang I."/>
            <person name="Cho J.C."/>
        </authorList>
    </citation>
    <scope>NUCLEOTIDE SEQUENCE</scope>
    <source>
        <strain evidence="11">JH1073</strain>
    </source>
</reference>
<dbReference type="RefSeq" id="WP_342822278.1">
    <property type="nucleotide sequence ID" value="NZ_CP046146.1"/>
</dbReference>
<dbReference type="InterPro" id="IPR036388">
    <property type="entry name" value="WH-like_DNA-bd_sf"/>
</dbReference>
<evidence type="ECO:0000259" key="8">
    <source>
        <dbReference type="PROSITE" id="PS50110"/>
    </source>
</evidence>
<organism evidence="11 12">
    <name type="scientific">Candidatus Lucifugimonas marina</name>
    <dbReference type="NCBI Taxonomy" id="3038979"/>
    <lineage>
        <taxon>Bacteria</taxon>
        <taxon>Bacillati</taxon>
        <taxon>Chloroflexota</taxon>
        <taxon>Dehalococcoidia</taxon>
        <taxon>SAR202 cluster</taxon>
        <taxon>Candidatus Lucifugimonadales</taxon>
        <taxon>Candidatus Lucifugimonadaceae</taxon>
        <taxon>Candidatus Lucifugimonas</taxon>
    </lineage>
</organism>
<dbReference type="InterPro" id="IPR001789">
    <property type="entry name" value="Sig_transdc_resp-reg_receiver"/>
</dbReference>
<feature type="modified residue" description="4-aspartylphosphate" evidence="6">
    <location>
        <position position="61"/>
    </location>
</feature>
<evidence type="ECO:0000313" key="12">
    <source>
        <dbReference type="Proteomes" id="UP001219901"/>
    </source>
</evidence>
<dbReference type="GO" id="GO:0000156">
    <property type="term" value="F:phosphorelay response regulator activity"/>
    <property type="evidence" value="ECO:0007669"/>
    <property type="project" value="TreeGrafter"/>
</dbReference>
<evidence type="ECO:0000313" key="11">
    <source>
        <dbReference type="EMBL" id="WFG39000.1"/>
    </source>
</evidence>
<keyword evidence="4 7" id="KW-0238">DNA-binding</keyword>
<dbReference type="PANTHER" id="PTHR48111:SF40">
    <property type="entry name" value="PHOSPHATE REGULON TRANSCRIPTIONAL REGULATORY PROTEIN PHOB"/>
    <property type="match status" value="1"/>
</dbReference>
<evidence type="ECO:0000256" key="2">
    <source>
        <dbReference type="ARBA" id="ARBA00023012"/>
    </source>
</evidence>
<dbReference type="GO" id="GO:0000976">
    <property type="term" value="F:transcription cis-regulatory region binding"/>
    <property type="evidence" value="ECO:0007669"/>
    <property type="project" value="TreeGrafter"/>
</dbReference>
<reference evidence="12 13" key="1">
    <citation type="submission" date="2019-11" db="EMBL/GenBank/DDBJ databases">
        <authorList>
            <person name="Cho J.-C."/>
        </authorList>
    </citation>
    <scope>NUCLEOTIDE SEQUENCE [LARGE SCALE GENOMIC DNA]</scope>
    <source>
        <strain evidence="11 12">JH1073</strain>
        <strain evidence="10 13">JH702</strain>
    </source>
</reference>
<evidence type="ECO:0000256" key="7">
    <source>
        <dbReference type="PROSITE-ProRule" id="PRU01091"/>
    </source>
</evidence>
<dbReference type="Gene3D" id="6.10.250.690">
    <property type="match status" value="1"/>
</dbReference>
<keyword evidence="2" id="KW-0902">Two-component regulatory system</keyword>
<evidence type="ECO:0000256" key="6">
    <source>
        <dbReference type="PROSITE-ProRule" id="PRU00169"/>
    </source>
</evidence>
<gene>
    <name evidence="10" type="ORF">GKO46_04240</name>
    <name evidence="11" type="ORF">GKO48_05020</name>
</gene>
<name>A0AAJ5ZGL5_9CHLR</name>
<keyword evidence="3" id="KW-0805">Transcription regulation</keyword>
<evidence type="ECO:0000313" key="13">
    <source>
        <dbReference type="Proteomes" id="UP001321249"/>
    </source>
</evidence>
<protein>
    <submittedName>
        <fullName evidence="11">Response regulator</fullName>
    </submittedName>
</protein>
<dbReference type="PANTHER" id="PTHR48111">
    <property type="entry name" value="REGULATOR OF RPOS"/>
    <property type="match status" value="1"/>
</dbReference>
<dbReference type="FunFam" id="3.40.50.2300:FF:000001">
    <property type="entry name" value="DNA-binding response regulator PhoB"/>
    <property type="match status" value="1"/>
</dbReference>
<evidence type="ECO:0000259" key="9">
    <source>
        <dbReference type="PROSITE" id="PS51755"/>
    </source>
</evidence>